<dbReference type="AlphaFoldDB" id="A0A9N7Y6X0"/>
<comment type="caution">
    <text evidence="1">The sequence shown here is derived from an EMBL/GenBank/DDBJ whole genome shotgun (WGS) entry which is preliminary data.</text>
</comment>
<name>A0A9N7Y6X0_PLEPL</name>
<organism evidence="1 2">
    <name type="scientific">Pleuronectes platessa</name>
    <name type="common">European plaice</name>
    <dbReference type="NCBI Taxonomy" id="8262"/>
    <lineage>
        <taxon>Eukaryota</taxon>
        <taxon>Metazoa</taxon>
        <taxon>Chordata</taxon>
        <taxon>Craniata</taxon>
        <taxon>Vertebrata</taxon>
        <taxon>Euteleostomi</taxon>
        <taxon>Actinopterygii</taxon>
        <taxon>Neopterygii</taxon>
        <taxon>Teleostei</taxon>
        <taxon>Neoteleostei</taxon>
        <taxon>Acanthomorphata</taxon>
        <taxon>Carangaria</taxon>
        <taxon>Pleuronectiformes</taxon>
        <taxon>Pleuronectoidei</taxon>
        <taxon>Pleuronectidae</taxon>
        <taxon>Pleuronectes</taxon>
    </lineage>
</organism>
<proteinExistence type="predicted"/>
<dbReference type="Proteomes" id="UP001153269">
    <property type="component" value="Unassembled WGS sequence"/>
</dbReference>
<evidence type="ECO:0000313" key="2">
    <source>
        <dbReference type="Proteomes" id="UP001153269"/>
    </source>
</evidence>
<dbReference type="EMBL" id="CADEAL010000133">
    <property type="protein sequence ID" value="CAB1414976.1"/>
    <property type="molecule type" value="Genomic_DNA"/>
</dbReference>
<keyword evidence="2" id="KW-1185">Reference proteome</keyword>
<reference evidence="1" key="1">
    <citation type="submission" date="2020-03" db="EMBL/GenBank/DDBJ databases">
        <authorList>
            <person name="Weist P."/>
        </authorList>
    </citation>
    <scope>NUCLEOTIDE SEQUENCE</scope>
</reference>
<sequence length="83" mass="9091">MSSSLKKTFICTWTNTVGEEPRNYITNQNFILMSSPGPDNHGDFVHGARGSFSVGLTLIAVWEGVRLDEVADGNDPLIPVKKL</sequence>
<accession>A0A9N7Y6X0</accession>
<protein>
    <submittedName>
        <fullName evidence="1">Uncharacterized protein</fullName>
    </submittedName>
</protein>
<gene>
    <name evidence="1" type="ORF">PLEPLA_LOCUS2689</name>
</gene>
<evidence type="ECO:0000313" key="1">
    <source>
        <dbReference type="EMBL" id="CAB1414976.1"/>
    </source>
</evidence>